<comment type="similarity">
    <text evidence="1">Belongs to the UDPGP type 1 family.</text>
</comment>
<evidence type="ECO:0000256" key="4">
    <source>
        <dbReference type="PIRSR" id="PIRSR000806-1"/>
    </source>
</evidence>
<feature type="binding site" evidence="5">
    <location>
        <position position="184"/>
    </location>
    <ligand>
        <name>UTP</name>
        <dbReference type="ChEBI" id="CHEBI:46398"/>
    </ligand>
</feature>
<gene>
    <name evidence="7" type="ORF">IAA98_06435</name>
</gene>
<dbReference type="Pfam" id="PF01704">
    <property type="entry name" value="UDPGP"/>
    <property type="match status" value="1"/>
</dbReference>
<proteinExistence type="inferred from homology"/>
<feature type="binding site" evidence="5">
    <location>
        <position position="91"/>
    </location>
    <ligand>
        <name>UTP</name>
        <dbReference type="ChEBI" id="CHEBI:46398"/>
    </ligand>
</feature>
<dbReference type="InterPro" id="IPR016267">
    <property type="entry name" value="UDPGP_trans"/>
</dbReference>
<reference evidence="7" key="1">
    <citation type="submission" date="2020-10" db="EMBL/GenBank/DDBJ databases">
        <authorList>
            <person name="Gilroy R."/>
        </authorList>
    </citation>
    <scope>NUCLEOTIDE SEQUENCE</scope>
    <source>
        <strain evidence="7">ChiGjej1B1-24693</strain>
    </source>
</reference>
<dbReference type="GO" id="GO:0003983">
    <property type="term" value="F:UTP:glucose-1-phosphate uridylyltransferase activity"/>
    <property type="evidence" value="ECO:0007669"/>
    <property type="project" value="InterPro"/>
</dbReference>
<dbReference type="PIRSF" id="PIRSF000806">
    <property type="entry name" value="UDPGP"/>
    <property type="match status" value="1"/>
</dbReference>
<evidence type="ECO:0000256" key="6">
    <source>
        <dbReference type="SAM" id="MobiDB-lite"/>
    </source>
</evidence>
<evidence type="ECO:0000313" key="8">
    <source>
        <dbReference type="Proteomes" id="UP000886842"/>
    </source>
</evidence>
<evidence type="ECO:0000256" key="5">
    <source>
        <dbReference type="PIRSR" id="PIRSR000806-2"/>
    </source>
</evidence>
<dbReference type="Gene3D" id="2.160.10.10">
    <property type="entry name" value="Hexapeptide repeat proteins"/>
    <property type="match status" value="1"/>
</dbReference>
<evidence type="ECO:0000256" key="1">
    <source>
        <dbReference type="ARBA" id="ARBA00010401"/>
    </source>
</evidence>
<dbReference type="Gene3D" id="3.90.550.10">
    <property type="entry name" value="Spore Coat Polysaccharide Biosynthesis Protein SpsA, Chain A"/>
    <property type="match status" value="1"/>
</dbReference>
<protein>
    <submittedName>
        <fullName evidence="7">UTP--glucose-1-phosphate uridylyltransferase</fullName>
    </submittedName>
</protein>
<evidence type="ECO:0000256" key="2">
    <source>
        <dbReference type="ARBA" id="ARBA00022679"/>
    </source>
</evidence>
<name>A0A9D1GXY5_9ACTN</name>
<organism evidence="7 8">
    <name type="scientific">Candidatus Avipropionibacterium avicola</name>
    <dbReference type="NCBI Taxonomy" id="2840701"/>
    <lineage>
        <taxon>Bacteria</taxon>
        <taxon>Bacillati</taxon>
        <taxon>Actinomycetota</taxon>
        <taxon>Actinomycetes</taxon>
        <taxon>Propionibacteriales</taxon>
        <taxon>Propionibacteriaceae</taxon>
        <taxon>Propionibacteriaceae incertae sedis</taxon>
        <taxon>Candidatus Avipropionibacterium</taxon>
    </lineage>
</organism>
<keyword evidence="3 7" id="KW-0548">Nucleotidyltransferase</keyword>
<keyword evidence="2" id="KW-0808">Transferase</keyword>
<evidence type="ECO:0000256" key="3">
    <source>
        <dbReference type="ARBA" id="ARBA00022695"/>
    </source>
</evidence>
<feature type="binding site" evidence="4">
    <location>
        <position position="185"/>
    </location>
    <ligand>
        <name>substrate</name>
    </ligand>
</feature>
<dbReference type="AlphaFoldDB" id="A0A9D1GXY5"/>
<dbReference type="SUPFAM" id="SSF53448">
    <property type="entry name" value="Nucleotide-diphospho-sugar transferases"/>
    <property type="match status" value="1"/>
</dbReference>
<evidence type="ECO:0000313" key="7">
    <source>
        <dbReference type="EMBL" id="HIT75202.1"/>
    </source>
</evidence>
<feature type="binding site" evidence="5">
    <location>
        <position position="215"/>
    </location>
    <ligand>
        <name>UTP</name>
        <dbReference type="ChEBI" id="CHEBI:46398"/>
    </ligand>
</feature>
<comment type="caution">
    <text evidence="7">The sequence shown here is derived from an EMBL/GenBank/DDBJ whole genome shotgun (WGS) entry which is preliminary data.</text>
</comment>
<dbReference type="GO" id="GO:0006011">
    <property type="term" value="P:UDP-alpha-D-glucose metabolic process"/>
    <property type="evidence" value="ECO:0007669"/>
    <property type="project" value="InterPro"/>
</dbReference>
<dbReference type="EMBL" id="DVLP01000197">
    <property type="protein sequence ID" value="HIT75202.1"/>
    <property type="molecule type" value="Genomic_DNA"/>
</dbReference>
<accession>A0A9D1GXY5</accession>
<dbReference type="InterPro" id="IPR002618">
    <property type="entry name" value="UDPGP_fam"/>
</dbReference>
<dbReference type="InterPro" id="IPR029044">
    <property type="entry name" value="Nucleotide-diphossugar_trans"/>
</dbReference>
<feature type="binding site" evidence="5">
    <location>
        <position position="156"/>
    </location>
    <ligand>
        <name>UTP</name>
        <dbReference type="ChEBI" id="CHEBI:46398"/>
    </ligand>
</feature>
<feature type="region of interest" description="Disordered" evidence="6">
    <location>
        <begin position="444"/>
        <end position="466"/>
    </location>
</feature>
<dbReference type="PANTHER" id="PTHR43511">
    <property type="match status" value="1"/>
</dbReference>
<feature type="binding site" evidence="5">
    <location>
        <position position="362"/>
    </location>
    <ligand>
        <name>UTP</name>
        <dbReference type="ChEBI" id="CHEBI:46398"/>
    </ligand>
</feature>
<dbReference type="Proteomes" id="UP000886842">
    <property type="component" value="Unassembled WGS sequence"/>
</dbReference>
<reference evidence="7" key="2">
    <citation type="journal article" date="2021" name="PeerJ">
        <title>Extensive microbial diversity within the chicken gut microbiome revealed by metagenomics and culture.</title>
        <authorList>
            <person name="Gilroy R."/>
            <person name="Ravi A."/>
            <person name="Getino M."/>
            <person name="Pursley I."/>
            <person name="Horton D.L."/>
            <person name="Alikhan N.F."/>
            <person name="Baker D."/>
            <person name="Gharbi K."/>
            <person name="Hall N."/>
            <person name="Watson M."/>
            <person name="Adriaenssens E.M."/>
            <person name="Foster-Nyarko E."/>
            <person name="Jarju S."/>
            <person name="Secka A."/>
            <person name="Antonio M."/>
            <person name="Oren A."/>
            <person name="Chaudhuri R.R."/>
            <person name="La Ragione R."/>
            <person name="Hildebrand F."/>
            <person name="Pallen M.J."/>
        </authorList>
    </citation>
    <scope>NUCLEOTIDE SEQUENCE</scope>
    <source>
        <strain evidence="7">ChiGjej1B1-24693</strain>
    </source>
</reference>
<sequence length="466" mass="50416">MSESGLRQAQDKMRDAGVSRAAIDVFTHYYHQLEEGATGLIPEDSISPLTDPPRLDAVEVSAEAASEALDATVVIKLNGGLGTSMGMDRAKSLLPVRDDQTFLDLIVGQVRAARAETGARLPLLFMNSFRTRDDTLAALAPYEDLPVDDLPLDFMQNSEPKLLVDDLTPVSWPDDPSLEWCPPGHGDIYTALEGSGILDLLLEKGFRYASVSNSDNLGAAPNAEIAGWFAASGAPYAAELCRRTANDRKGGHLAIRRADGQLILRDTAQTSDEEMHWFTDEHRHPYFHTNNLWFDLRVLRDALAERESVLGLPLIKNTKNVDPSDPSSPKVIQIETAMGAAIEVFAGATAIVVGRDRFLPVKTTNELLLLRSDVFDIDPSGRLVQIADRLPTIDLDPSHYKTIDAFDARFAEGAPSLRGADSVTVRGDWRFAADVEVTGDLTLEDTGEPATVTGSVGGPASGTTPA</sequence>